<keyword evidence="2" id="KW-1185">Reference proteome</keyword>
<reference evidence="1 2" key="1">
    <citation type="journal article" date="2016" name="Genome Announc.">
        <title>Draft Whole-Genome Sequence of Trichoderma gamsii T6085, a Promising Biocontrol Agent of Fusarium Head Blight on Wheat.</title>
        <authorList>
            <person name="Baroncelli R."/>
            <person name="Zapparata A."/>
            <person name="Piaggeschi G."/>
            <person name="Sarrocco S."/>
            <person name="Vannacci G."/>
        </authorList>
    </citation>
    <scope>NUCLEOTIDE SEQUENCE [LARGE SCALE GENOMIC DNA]</scope>
    <source>
        <strain evidence="1 2">T6085</strain>
    </source>
</reference>
<accession>A0A2P4ZN82</accession>
<dbReference type="RefSeq" id="XP_018664036.1">
    <property type="nucleotide sequence ID" value="XM_018802919.1"/>
</dbReference>
<gene>
    <name evidence="1" type="ORF">TGAM01_v205601</name>
</gene>
<evidence type="ECO:0000313" key="1">
    <source>
        <dbReference type="EMBL" id="PON25716.1"/>
    </source>
</evidence>
<organism evidence="1 2">
    <name type="scientific">Trichoderma gamsii</name>
    <dbReference type="NCBI Taxonomy" id="398673"/>
    <lineage>
        <taxon>Eukaryota</taxon>
        <taxon>Fungi</taxon>
        <taxon>Dikarya</taxon>
        <taxon>Ascomycota</taxon>
        <taxon>Pezizomycotina</taxon>
        <taxon>Sordariomycetes</taxon>
        <taxon>Hypocreomycetidae</taxon>
        <taxon>Hypocreales</taxon>
        <taxon>Hypocreaceae</taxon>
        <taxon>Trichoderma</taxon>
    </lineage>
</organism>
<comment type="caution">
    <text evidence="1">The sequence shown here is derived from an EMBL/GenBank/DDBJ whole genome shotgun (WGS) entry which is preliminary data.</text>
</comment>
<proteinExistence type="predicted"/>
<dbReference type="AlphaFoldDB" id="A0A2P4ZN82"/>
<sequence>MAILAVPVNTCKKMKHPALAASSCCASPTNEVHRPMCIQAIIQAQSPARGTSCTFMGTPTAANVASFAPPTPVAGLHDSCFDPIKPPSFTEFGHRAGQAWTMPDAAVLELAAAGRLDWYGG</sequence>
<name>A0A2P4ZN82_9HYPO</name>
<dbReference type="EMBL" id="JPDN02000017">
    <property type="protein sequence ID" value="PON25716.1"/>
    <property type="molecule type" value="Genomic_DNA"/>
</dbReference>
<evidence type="ECO:0000313" key="2">
    <source>
        <dbReference type="Proteomes" id="UP000054821"/>
    </source>
</evidence>
<protein>
    <submittedName>
        <fullName evidence="1">Uncharacterized protein</fullName>
    </submittedName>
</protein>
<dbReference type="GeneID" id="29983002"/>
<dbReference type="Proteomes" id="UP000054821">
    <property type="component" value="Unassembled WGS sequence"/>
</dbReference>